<feature type="transmembrane region" description="Helical" evidence="10">
    <location>
        <begin position="131"/>
        <end position="151"/>
    </location>
</feature>
<dbReference type="Pfam" id="PF02518">
    <property type="entry name" value="HATPase_c"/>
    <property type="match status" value="1"/>
</dbReference>
<keyword evidence="10" id="KW-0812">Transmembrane</keyword>
<evidence type="ECO:0000256" key="2">
    <source>
        <dbReference type="ARBA" id="ARBA00012438"/>
    </source>
</evidence>
<dbReference type="InterPro" id="IPR050482">
    <property type="entry name" value="Sensor_HK_TwoCompSys"/>
</dbReference>
<comment type="catalytic activity">
    <reaction evidence="1">
        <text>ATP + protein L-histidine = ADP + protein N-phospho-L-histidine.</text>
        <dbReference type="EC" id="2.7.13.3"/>
    </reaction>
</comment>
<keyword evidence="14" id="KW-1185">Reference proteome</keyword>
<dbReference type="Pfam" id="PF07730">
    <property type="entry name" value="HisKA_3"/>
    <property type="match status" value="1"/>
</dbReference>
<dbReference type="RefSeq" id="WP_247345983.1">
    <property type="nucleotide sequence ID" value="NZ_CP095550.1"/>
</dbReference>
<keyword evidence="5" id="KW-0547">Nucleotide-binding</keyword>
<evidence type="ECO:0000256" key="3">
    <source>
        <dbReference type="ARBA" id="ARBA00022553"/>
    </source>
</evidence>
<evidence type="ECO:0000256" key="9">
    <source>
        <dbReference type="SAM" id="Coils"/>
    </source>
</evidence>
<gene>
    <name evidence="13" type="ORF">ACFSKK_20530</name>
</gene>
<keyword evidence="10" id="KW-1133">Transmembrane helix</keyword>
<dbReference type="PANTHER" id="PTHR24421">
    <property type="entry name" value="NITRATE/NITRITE SENSOR PROTEIN NARX-RELATED"/>
    <property type="match status" value="1"/>
</dbReference>
<keyword evidence="4" id="KW-0808">Transferase</keyword>
<name>A0ABW5C4C8_9BACI</name>
<dbReference type="PANTHER" id="PTHR24421:SF10">
    <property type="entry name" value="NITRATE_NITRITE SENSOR PROTEIN NARQ"/>
    <property type="match status" value="1"/>
</dbReference>
<keyword evidence="6 13" id="KW-0418">Kinase</keyword>
<evidence type="ECO:0000256" key="10">
    <source>
        <dbReference type="SAM" id="Phobius"/>
    </source>
</evidence>
<feature type="transmembrane region" description="Helical" evidence="10">
    <location>
        <begin position="30"/>
        <end position="49"/>
    </location>
</feature>
<dbReference type="Gene3D" id="3.30.565.10">
    <property type="entry name" value="Histidine kinase-like ATPase, C-terminal domain"/>
    <property type="match status" value="1"/>
</dbReference>
<keyword evidence="7" id="KW-0067">ATP-binding</keyword>
<dbReference type="Proteomes" id="UP001597318">
    <property type="component" value="Unassembled WGS sequence"/>
</dbReference>
<evidence type="ECO:0000256" key="7">
    <source>
        <dbReference type="ARBA" id="ARBA00022840"/>
    </source>
</evidence>
<proteinExistence type="predicted"/>
<evidence type="ECO:0000313" key="14">
    <source>
        <dbReference type="Proteomes" id="UP001597318"/>
    </source>
</evidence>
<evidence type="ECO:0000256" key="8">
    <source>
        <dbReference type="ARBA" id="ARBA00023012"/>
    </source>
</evidence>
<evidence type="ECO:0000256" key="6">
    <source>
        <dbReference type="ARBA" id="ARBA00022777"/>
    </source>
</evidence>
<feature type="coiled-coil region" evidence="9">
    <location>
        <begin position="151"/>
        <end position="178"/>
    </location>
</feature>
<feature type="domain" description="Signal transduction histidine kinase subgroup 3 dimerisation and phosphoacceptor" evidence="12">
    <location>
        <begin position="197"/>
        <end position="262"/>
    </location>
</feature>
<dbReference type="GO" id="GO:0016301">
    <property type="term" value="F:kinase activity"/>
    <property type="evidence" value="ECO:0007669"/>
    <property type="project" value="UniProtKB-KW"/>
</dbReference>
<dbReference type="CDD" id="cd16917">
    <property type="entry name" value="HATPase_UhpB-NarQ-NarX-like"/>
    <property type="match status" value="1"/>
</dbReference>
<evidence type="ECO:0000259" key="11">
    <source>
        <dbReference type="Pfam" id="PF02518"/>
    </source>
</evidence>
<organism evidence="13 14">
    <name type="scientific">Metabacillus endolithicus</name>
    <dbReference type="NCBI Taxonomy" id="1535204"/>
    <lineage>
        <taxon>Bacteria</taxon>
        <taxon>Bacillati</taxon>
        <taxon>Bacillota</taxon>
        <taxon>Bacilli</taxon>
        <taxon>Bacillales</taxon>
        <taxon>Bacillaceae</taxon>
        <taxon>Metabacillus</taxon>
    </lineage>
</organism>
<keyword evidence="9" id="KW-0175">Coiled coil</keyword>
<feature type="transmembrane region" description="Helical" evidence="10">
    <location>
        <begin position="58"/>
        <end position="76"/>
    </location>
</feature>
<evidence type="ECO:0000259" key="12">
    <source>
        <dbReference type="Pfam" id="PF07730"/>
    </source>
</evidence>
<dbReference type="InterPro" id="IPR036890">
    <property type="entry name" value="HATPase_C_sf"/>
</dbReference>
<keyword evidence="3" id="KW-0597">Phosphoprotein</keyword>
<dbReference type="EC" id="2.7.13.3" evidence="2"/>
<dbReference type="SUPFAM" id="SSF55874">
    <property type="entry name" value="ATPase domain of HSP90 chaperone/DNA topoisomerase II/histidine kinase"/>
    <property type="match status" value="1"/>
</dbReference>
<evidence type="ECO:0000256" key="5">
    <source>
        <dbReference type="ARBA" id="ARBA00022741"/>
    </source>
</evidence>
<feature type="transmembrane region" description="Helical" evidence="10">
    <location>
        <begin position="7"/>
        <end position="24"/>
    </location>
</feature>
<keyword evidence="10" id="KW-0472">Membrane</keyword>
<feature type="transmembrane region" description="Helical" evidence="10">
    <location>
        <begin position="82"/>
        <end position="98"/>
    </location>
</feature>
<protein>
    <recommendedName>
        <fullName evidence="2">histidine kinase</fullName>
        <ecNumber evidence="2">2.7.13.3</ecNumber>
    </recommendedName>
</protein>
<comment type="caution">
    <text evidence="13">The sequence shown here is derived from an EMBL/GenBank/DDBJ whole genome shotgun (WGS) entry which is preliminary data.</text>
</comment>
<feature type="transmembrane region" description="Helical" evidence="10">
    <location>
        <begin position="103"/>
        <end position="125"/>
    </location>
</feature>
<evidence type="ECO:0000256" key="4">
    <source>
        <dbReference type="ARBA" id="ARBA00022679"/>
    </source>
</evidence>
<dbReference type="InterPro" id="IPR011712">
    <property type="entry name" value="Sig_transdc_His_kin_sub3_dim/P"/>
</dbReference>
<dbReference type="InterPro" id="IPR003594">
    <property type="entry name" value="HATPase_dom"/>
</dbReference>
<evidence type="ECO:0000256" key="1">
    <source>
        <dbReference type="ARBA" id="ARBA00000085"/>
    </source>
</evidence>
<dbReference type="EMBL" id="JBHUIK010000005">
    <property type="protein sequence ID" value="MFD2216079.1"/>
    <property type="molecule type" value="Genomic_DNA"/>
</dbReference>
<accession>A0ABW5C4C8</accession>
<sequence>MKLSFLNSLRLVMFILMSYIYYQSVESHTTFQFVYTIIAGAGFCFNHLFMGSQAGKRYYLIPLVLDSLLIIGFVFLFPESTLYLILFGVNAVTLFLVAESKKVLLGCSLAFFFIWGICITYIFYATGNFSLMNNLINFTFIVFAAVVGRLIHKLLHAQEKIESQYNELNRTHDALKVAHEKLHHYSNQVEELTLIRERNRISGEIHDTVGHKMTALLIQLQVAKELQNSQPEKSKETILLCEELARNTLQEIRLSVRTLREDRQPQSFLSTVRKILEDYEIMTGLTSTLSVKGEATKIPASIQLDLTRIIQESITNSVRHGQANECSVILEITDSNIDIFIKDNGTGATTVCPGFGLKNMRERVHEHGGNIMFESTASKGFIVKARFPLKEIQWQMGGA</sequence>
<evidence type="ECO:0000313" key="13">
    <source>
        <dbReference type="EMBL" id="MFD2216079.1"/>
    </source>
</evidence>
<feature type="domain" description="Histidine kinase/HSP90-like ATPase" evidence="11">
    <location>
        <begin position="303"/>
        <end position="390"/>
    </location>
</feature>
<keyword evidence="8" id="KW-0902">Two-component regulatory system</keyword>
<reference evidence="14" key="1">
    <citation type="journal article" date="2019" name="Int. J. Syst. Evol. Microbiol.">
        <title>The Global Catalogue of Microorganisms (GCM) 10K type strain sequencing project: providing services to taxonomists for standard genome sequencing and annotation.</title>
        <authorList>
            <consortium name="The Broad Institute Genomics Platform"/>
            <consortium name="The Broad Institute Genome Sequencing Center for Infectious Disease"/>
            <person name="Wu L."/>
            <person name="Ma J."/>
        </authorList>
    </citation>
    <scope>NUCLEOTIDE SEQUENCE [LARGE SCALE GENOMIC DNA]</scope>
    <source>
        <strain evidence="14">CGMCC 1.15474</strain>
    </source>
</reference>
<dbReference type="Gene3D" id="1.20.5.1930">
    <property type="match status" value="1"/>
</dbReference>